<keyword evidence="2" id="KW-0547">Nucleotide-binding</keyword>
<dbReference type="GO" id="GO:0022857">
    <property type="term" value="F:transmembrane transporter activity"/>
    <property type="evidence" value="ECO:0007669"/>
    <property type="project" value="TreeGrafter"/>
</dbReference>
<reference evidence="5 6" key="1">
    <citation type="submission" date="2018-10" db="EMBL/GenBank/DDBJ databases">
        <title>Genome Sequence of Cohnella sp.</title>
        <authorList>
            <person name="Srinivasan S."/>
            <person name="Kim M.K."/>
        </authorList>
    </citation>
    <scope>NUCLEOTIDE SEQUENCE [LARGE SCALE GENOMIC DNA]</scope>
    <source>
        <strain evidence="5 6">18JY8-7</strain>
    </source>
</reference>
<evidence type="ECO:0000313" key="5">
    <source>
        <dbReference type="EMBL" id="AYQ72450.1"/>
    </source>
</evidence>
<dbReference type="RefSeq" id="WP_123040510.1">
    <property type="nucleotide sequence ID" value="NZ_CP033433.1"/>
</dbReference>
<keyword evidence="3 5" id="KW-0067">ATP-binding</keyword>
<dbReference type="KEGG" id="coh:EAV92_07630"/>
<sequence>MKALVEAQEIGVKYESGDQTVTALESATCIVNPGDRIALVGPSGSGKSTLLQLLGGIEAPTAGQIQWPALGKRSELRPKKVGFVFQMPSLLAPLSVLENVELPLLLAHASREEARSAAIQELDRIGLKHLANKLPEELSGGQSQRVAFARAMTTRPPLILADEPTGQLDHPTAEHLFEVLFDALRNTQSALVVATHDSRIAEKFDTLWQMNKGRLEVRTS</sequence>
<dbReference type="PANTHER" id="PTHR24220">
    <property type="entry name" value="IMPORT ATP-BINDING PROTEIN"/>
    <property type="match status" value="1"/>
</dbReference>
<dbReference type="InterPro" id="IPR003439">
    <property type="entry name" value="ABC_transporter-like_ATP-bd"/>
</dbReference>
<dbReference type="InterPro" id="IPR003593">
    <property type="entry name" value="AAA+_ATPase"/>
</dbReference>
<name>A0A3G3JW19_9BACL</name>
<gene>
    <name evidence="5" type="ORF">EAV92_07630</name>
</gene>
<protein>
    <submittedName>
        <fullName evidence="5">ABC transporter ATP-binding protein</fullName>
    </submittedName>
</protein>
<dbReference type="InterPro" id="IPR017871">
    <property type="entry name" value="ABC_transporter-like_CS"/>
</dbReference>
<dbReference type="InterPro" id="IPR017911">
    <property type="entry name" value="MacB-like_ATP-bd"/>
</dbReference>
<dbReference type="Proteomes" id="UP000269097">
    <property type="component" value="Chromosome"/>
</dbReference>
<dbReference type="InterPro" id="IPR015854">
    <property type="entry name" value="ABC_transpr_LolD-like"/>
</dbReference>
<dbReference type="GO" id="GO:0016887">
    <property type="term" value="F:ATP hydrolysis activity"/>
    <property type="evidence" value="ECO:0007669"/>
    <property type="project" value="InterPro"/>
</dbReference>
<evidence type="ECO:0000256" key="3">
    <source>
        <dbReference type="ARBA" id="ARBA00022840"/>
    </source>
</evidence>
<dbReference type="Pfam" id="PF00005">
    <property type="entry name" value="ABC_tran"/>
    <property type="match status" value="1"/>
</dbReference>
<keyword evidence="6" id="KW-1185">Reference proteome</keyword>
<evidence type="ECO:0000256" key="1">
    <source>
        <dbReference type="ARBA" id="ARBA00022448"/>
    </source>
</evidence>
<dbReference type="GO" id="GO:0005886">
    <property type="term" value="C:plasma membrane"/>
    <property type="evidence" value="ECO:0007669"/>
    <property type="project" value="TreeGrafter"/>
</dbReference>
<dbReference type="Gene3D" id="3.40.50.300">
    <property type="entry name" value="P-loop containing nucleotide triphosphate hydrolases"/>
    <property type="match status" value="1"/>
</dbReference>
<dbReference type="CDD" id="cd03255">
    <property type="entry name" value="ABC_MJ0796_LolCDE_FtsE"/>
    <property type="match status" value="1"/>
</dbReference>
<dbReference type="InterPro" id="IPR027417">
    <property type="entry name" value="P-loop_NTPase"/>
</dbReference>
<evidence type="ECO:0000313" key="6">
    <source>
        <dbReference type="Proteomes" id="UP000269097"/>
    </source>
</evidence>
<dbReference type="SMART" id="SM00382">
    <property type="entry name" value="AAA"/>
    <property type="match status" value="1"/>
</dbReference>
<accession>A0A3G3JW19</accession>
<evidence type="ECO:0000259" key="4">
    <source>
        <dbReference type="PROSITE" id="PS50893"/>
    </source>
</evidence>
<dbReference type="GO" id="GO:0005524">
    <property type="term" value="F:ATP binding"/>
    <property type="evidence" value="ECO:0007669"/>
    <property type="project" value="UniProtKB-KW"/>
</dbReference>
<dbReference type="EMBL" id="CP033433">
    <property type="protein sequence ID" value="AYQ72450.1"/>
    <property type="molecule type" value="Genomic_DNA"/>
</dbReference>
<dbReference type="SUPFAM" id="SSF52540">
    <property type="entry name" value="P-loop containing nucleoside triphosphate hydrolases"/>
    <property type="match status" value="1"/>
</dbReference>
<dbReference type="AlphaFoldDB" id="A0A3G3JW19"/>
<dbReference type="PROSITE" id="PS50893">
    <property type="entry name" value="ABC_TRANSPORTER_2"/>
    <property type="match status" value="1"/>
</dbReference>
<proteinExistence type="predicted"/>
<evidence type="ECO:0000256" key="2">
    <source>
        <dbReference type="ARBA" id="ARBA00022741"/>
    </source>
</evidence>
<dbReference type="PROSITE" id="PS00211">
    <property type="entry name" value="ABC_TRANSPORTER_1"/>
    <property type="match status" value="1"/>
</dbReference>
<feature type="domain" description="ABC transporter" evidence="4">
    <location>
        <begin position="5"/>
        <end position="219"/>
    </location>
</feature>
<organism evidence="5 6">
    <name type="scientific">Cohnella candidum</name>
    <dbReference type="NCBI Taxonomy" id="2674991"/>
    <lineage>
        <taxon>Bacteria</taxon>
        <taxon>Bacillati</taxon>
        <taxon>Bacillota</taxon>
        <taxon>Bacilli</taxon>
        <taxon>Bacillales</taxon>
        <taxon>Paenibacillaceae</taxon>
        <taxon>Cohnella</taxon>
    </lineage>
</organism>
<keyword evidence="1" id="KW-0813">Transport</keyword>